<sequence length="795" mass="90603">MKLIALLIIVFTAQVLFAQKQIKIVDFDTKTVLPFVKVIDNTGEVLLSDIDGIITLDLTRINSIELRFYGYKDTSYTSDFLKETDEITLSPDVQSFEEVVILPGENPAHRIIKNAIDKRKENHPTRDLSFSSEYYNKLIVTNDEILAIDTSALSESGKEIKETLEKQHIFLSETVGKKIFSPPTYTEDIISSYRTSGFENPLFATFGNQMQSFSFYDSQVEILGVEYINPIAQGSLRRYLFILQDTIITGADSTFIIRFQPRINKNFSGLEGFLHINTNNWAIEKVIAEPSEESSLTPRIVQEYTFLNNQKWFPSKLSATITADGLTFDDTGTHLLFKNNMYTKNVKFDIDVKKKFNNVEVSVEEDALENQNELISARAVEFDQKDSLTYIKVDSISDVNKLEYRLELAAELLNGNIPLGVVNIPLKRIIDFNMYEGYRLGLGLETSKKISKVFNVGGYFAYGFRDKEWKWGGYSTIRIFKPLGINLKFRYQEDVTERGGTTFHDDNFDLTQSEIYSGFYVNQMDRERLGEVVLSGRIKSNIQVKLIANYQRRWFTDGYAFSSSDPSVYSTSTVFDQAETAVELIWNIRERVMQLGDLRISRGTKFPRIKLKAAKGIKGLFESDYDYYRFNLEVYQDVSIRGVGFLSILSSSGTTTQNTPLSYQQASKGTGGNWNLSINNSFETMLPGEFYSGMHSDLFVRFNFLPIKTNLDWTKPQFGIHTALGWGEMNGRTSHTNIEFIDYSKGYTESGLLVNNLLVSGISGFGIGVFYRYGNYATPYVEDNLTYKITLSIIF</sequence>
<dbReference type="AlphaFoldDB" id="A0A4Q4KKL2"/>
<reference evidence="1 2" key="1">
    <citation type="submission" date="2019-02" db="EMBL/GenBank/DDBJ databases">
        <title>Genome sequence of the sea-ice species Brumimicrobium glaciale.</title>
        <authorList>
            <person name="Bowman J.P."/>
        </authorList>
    </citation>
    <scope>NUCLEOTIDE SEQUENCE [LARGE SCALE GENOMIC DNA]</scope>
    <source>
        <strain evidence="1 2">IC156</strain>
    </source>
</reference>
<evidence type="ECO:0000313" key="1">
    <source>
        <dbReference type="EMBL" id="RYM33775.1"/>
    </source>
</evidence>
<proteinExistence type="predicted"/>
<evidence type="ECO:0000313" key="2">
    <source>
        <dbReference type="Proteomes" id="UP000293952"/>
    </source>
</evidence>
<dbReference type="RefSeq" id="WP_130093216.1">
    <property type="nucleotide sequence ID" value="NZ_SETE01000003.1"/>
</dbReference>
<organism evidence="1 2">
    <name type="scientific">Brumimicrobium glaciale</name>
    <dbReference type="NCBI Taxonomy" id="200475"/>
    <lineage>
        <taxon>Bacteria</taxon>
        <taxon>Pseudomonadati</taxon>
        <taxon>Bacteroidota</taxon>
        <taxon>Flavobacteriia</taxon>
        <taxon>Flavobacteriales</taxon>
        <taxon>Crocinitomicaceae</taxon>
        <taxon>Brumimicrobium</taxon>
    </lineage>
</organism>
<name>A0A4Q4KKL2_9FLAO</name>
<dbReference type="OrthoDB" id="604691at2"/>
<dbReference type="Pfam" id="PF18939">
    <property type="entry name" value="DUF5686"/>
    <property type="match status" value="1"/>
</dbReference>
<dbReference type="InterPro" id="IPR043741">
    <property type="entry name" value="DUF5686"/>
</dbReference>
<accession>A0A4Q4KKL2</accession>
<dbReference type="Proteomes" id="UP000293952">
    <property type="component" value="Unassembled WGS sequence"/>
</dbReference>
<dbReference type="EMBL" id="SETE01000003">
    <property type="protein sequence ID" value="RYM33775.1"/>
    <property type="molecule type" value="Genomic_DNA"/>
</dbReference>
<gene>
    <name evidence="1" type="ORF">ERX46_07345</name>
</gene>
<evidence type="ECO:0008006" key="3">
    <source>
        <dbReference type="Google" id="ProtNLM"/>
    </source>
</evidence>
<protein>
    <recommendedName>
        <fullName evidence="3">Carboxypeptidase-like regulatory domain-containing protein</fullName>
    </recommendedName>
</protein>
<comment type="caution">
    <text evidence="1">The sequence shown here is derived from an EMBL/GenBank/DDBJ whole genome shotgun (WGS) entry which is preliminary data.</text>
</comment>
<keyword evidence="2" id="KW-1185">Reference proteome</keyword>